<evidence type="ECO:0008006" key="5">
    <source>
        <dbReference type="Google" id="ProtNLM"/>
    </source>
</evidence>
<dbReference type="EMBL" id="JACIBU010000001">
    <property type="protein sequence ID" value="MBB3675168.1"/>
    <property type="molecule type" value="Genomic_DNA"/>
</dbReference>
<name>A0A323V4B1_9ACTN</name>
<reference evidence="1 4" key="2">
    <citation type="submission" date="2020-08" db="EMBL/GenBank/DDBJ databases">
        <title>Sequencing the genomes of 1000 actinobacteria strains.</title>
        <authorList>
            <person name="Klenk H.-P."/>
        </authorList>
    </citation>
    <scope>NUCLEOTIDE SEQUENCE [LARGE SCALE GENOMIC DNA]</scope>
    <source>
        <strain evidence="1 4">DSM 16678</strain>
    </source>
</reference>
<sequence>MTTRPPSPRAGTVLVSGLATAAYYATPDVIASRTARAWAKTGIVAVSLVAAAPELRAAWAAARRRPEVDGEPLPSIDVRSLPAGKKAVLLGSATAALVLAVRGAVAAERSVFRRGERRAAAGKRLPHTGPALLYGALTTALWWLPAPAEEG</sequence>
<dbReference type="AlphaFoldDB" id="A0A323V4B1"/>
<dbReference type="EMBL" id="QKNV01000291">
    <property type="protein sequence ID" value="PZA19659.1"/>
    <property type="molecule type" value="Genomic_DNA"/>
</dbReference>
<proteinExistence type="predicted"/>
<evidence type="ECO:0000313" key="4">
    <source>
        <dbReference type="Proteomes" id="UP000580718"/>
    </source>
</evidence>
<evidence type="ECO:0000313" key="2">
    <source>
        <dbReference type="EMBL" id="PZA19659.1"/>
    </source>
</evidence>
<dbReference type="Proteomes" id="UP000247602">
    <property type="component" value="Unassembled WGS sequence"/>
</dbReference>
<gene>
    <name evidence="2" type="ORF">DMO24_19550</name>
    <name evidence="1" type="ORF">FHX36_000903</name>
</gene>
<evidence type="ECO:0000313" key="3">
    <source>
        <dbReference type="Proteomes" id="UP000247602"/>
    </source>
</evidence>
<dbReference type="RefSeq" id="WP_110553924.1">
    <property type="nucleotide sequence ID" value="NZ_JACIBU010000001.1"/>
</dbReference>
<reference evidence="2 3" key="1">
    <citation type="submission" date="2018-06" db="EMBL/GenBank/DDBJ databases">
        <title>Draft genome sequence of Modestobacter versicolor CP153-2.</title>
        <authorList>
            <person name="Gundlapally S.R."/>
        </authorList>
    </citation>
    <scope>NUCLEOTIDE SEQUENCE [LARGE SCALE GENOMIC DNA]</scope>
    <source>
        <strain evidence="2 3">CP153-2</strain>
    </source>
</reference>
<protein>
    <recommendedName>
        <fullName evidence="5">Peptidase S9</fullName>
    </recommendedName>
</protein>
<evidence type="ECO:0000313" key="1">
    <source>
        <dbReference type="EMBL" id="MBB3675168.1"/>
    </source>
</evidence>
<accession>A0A323V4B1</accession>
<dbReference type="OrthoDB" id="5197139at2"/>
<keyword evidence="3" id="KW-1185">Reference proteome</keyword>
<dbReference type="Proteomes" id="UP000580718">
    <property type="component" value="Unassembled WGS sequence"/>
</dbReference>
<comment type="caution">
    <text evidence="2">The sequence shown here is derived from an EMBL/GenBank/DDBJ whole genome shotgun (WGS) entry which is preliminary data.</text>
</comment>
<organism evidence="2 3">
    <name type="scientific">Modestobacter versicolor</name>
    <dbReference type="NCBI Taxonomy" id="429133"/>
    <lineage>
        <taxon>Bacteria</taxon>
        <taxon>Bacillati</taxon>
        <taxon>Actinomycetota</taxon>
        <taxon>Actinomycetes</taxon>
        <taxon>Geodermatophilales</taxon>
        <taxon>Geodermatophilaceae</taxon>
        <taxon>Modestobacter</taxon>
    </lineage>
</organism>